<evidence type="ECO:0000313" key="2">
    <source>
        <dbReference type="EMBL" id="KAJ2904643.1"/>
    </source>
</evidence>
<dbReference type="GO" id="GO:0003677">
    <property type="term" value="F:DNA binding"/>
    <property type="evidence" value="ECO:0007669"/>
    <property type="project" value="InterPro"/>
</dbReference>
<organism evidence="2 3">
    <name type="scientific">Zalerion maritima</name>
    <dbReference type="NCBI Taxonomy" id="339359"/>
    <lineage>
        <taxon>Eukaryota</taxon>
        <taxon>Fungi</taxon>
        <taxon>Dikarya</taxon>
        <taxon>Ascomycota</taxon>
        <taxon>Pezizomycotina</taxon>
        <taxon>Sordariomycetes</taxon>
        <taxon>Lulworthiomycetidae</taxon>
        <taxon>Lulworthiales</taxon>
        <taxon>Lulworthiaceae</taxon>
        <taxon>Zalerion</taxon>
    </lineage>
</organism>
<dbReference type="InterPro" id="IPR036623">
    <property type="entry name" value="Hemimethylated_DNA-bd_sf"/>
</dbReference>
<dbReference type="InterPro" id="IPR032698">
    <property type="entry name" value="SirB1_N"/>
</dbReference>
<feature type="domain" description="F-box" evidence="1">
    <location>
        <begin position="2"/>
        <end position="49"/>
    </location>
</feature>
<dbReference type="SUPFAM" id="SSF141255">
    <property type="entry name" value="YccV-like"/>
    <property type="match status" value="1"/>
</dbReference>
<name>A0AAD5RVK4_9PEZI</name>
<dbReference type="PROSITE" id="PS50181">
    <property type="entry name" value="FBOX"/>
    <property type="match status" value="1"/>
</dbReference>
<dbReference type="Pfam" id="PF13369">
    <property type="entry name" value="Transglut_core2"/>
    <property type="match status" value="1"/>
</dbReference>
<dbReference type="SUPFAM" id="SSF81383">
    <property type="entry name" value="F-box domain"/>
    <property type="match status" value="1"/>
</dbReference>
<dbReference type="Gene3D" id="1.20.1280.50">
    <property type="match status" value="1"/>
</dbReference>
<protein>
    <recommendedName>
        <fullName evidence="1">F-box domain-containing protein</fullName>
    </recommendedName>
</protein>
<dbReference type="InterPro" id="IPR011722">
    <property type="entry name" value="Hemimethylated_DNA-bd_dom"/>
</dbReference>
<evidence type="ECO:0000259" key="1">
    <source>
        <dbReference type="PROSITE" id="PS50181"/>
    </source>
</evidence>
<dbReference type="InterPro" id="IPR001810">
    <property type="entry name" value="F-box_dom"/>
</dbReference>
<keyword evidence="3" id="KW-1185">Reference proteome</keyword>
<dbReference type="SMART" id="SM00992">
    <property type="entry name" value="YccV-like"/>
    <property type="match status" value="1"/>
</dbReference>
<sequence>MSNSLNVFPDEIIQHILEYLPPENTLRCFQLVSRRSCRIANEPTLWKHYCRTSFKYWRPDHGIPQKIQVKEANVDWKSIFIERKRTNHSVAKILDGILSTKVRRNQRIGYICQQGYDAKDFLLQQCRVDDDAEDALARRYFSNIILDSIHRSVALSEWGRAPIYDERPSVHELAMGYRKKRLERLLGAFDMFFIRQDERDIDGISHELDMLAKIFIRFHPGFDEKPIRQKALLLNSWLRMYDFTGMTSISQYRHLSNCLIGHALSEQQHNSLPVISTAIFVSLAHRLGIPAAPCAFPSHVHALVSRTTLDGLDGPPTTPLDRDTDMMMYLDPFGSNQEVSKEDLREKLITMGWDGSSAIPYLRPTSDHEVVLRVAQNIRASCSAALDWSSRPTSTGENPFSKLEYGRNVAPRNTATIRDMAMYTTLWSAALMVPADVREDWADLLLGVLNMVMSDWEEDVWMVEKYLGPLFDRHRRCFSRHRLDSEFRDVWAWCDHVQQADKNPVVVTRRDDLTWTRVRYRIGDVVRHKRFGFVGIIFDWSYGSAPEGDGRFLGWEAGNVGNVGFDSGPYSDMVPYYSCLRDSDTPKFVAREQNVEPVVDPKLVPLALVRMAGKYFKRFDRDNCVFISNIRERYPDD</sequence>
<dbReference type="Gene3D" id="2.30.30.390">
    <property type="entry name" value="Hemimethylated DNA-binding domain"/>
    <property type="match status" value="1"/>
</dbReference>
<dbReference type="InterPro" id="IPR036047">
    <property type="entry name" value="F-box-like_dom_sf"/>
</dbReference>
<comment type="caution">
    <text evidence="2">The sequence shown here is derived from an EMBL/GenBank/DDBJ whole genome shotgun (WGS) entry which is preliminary data.</text>
</comment>
<proteinExistence type="predicted"/>
<dbReference type="Pfam" id="PF12937">
    <property type="entry name" value="F-box-like"/>
    <property type="match status" value="1"/>
</dbReference>
<dbReference type="EMBL" id="JAKWBI020000048">
    <property type="protein sequence ID" value="KAJ2904643.1"/>
    <property type="molecule type" value="Genomic_DNA"/>
</dbReference>
<dbReference type="Pfam" id="PF08755">
    <property type="entry name" value="YccV-like"/>
    <property type="match status" value="1"/>
</dbReference>
<dbReference type="SMART" id="SM00256">
    <property type="entry name" value="FBOX"/>
    <property type="match status" value="1"/>
</dbReference>
<evidence type="ECO:0000313" key="3">
    <source>
        <dbReference type="Proteomes" id="UP001201980"/>
    </source>
</evidence>
<dbReference type="AlphaFoldDB" id="A0AAD5RVK4"/>
<gene>
    <name evidence="2" type="ORF">MKZ38_007479</name>
</gene>
<dbReference type="Proteomes" id="UP001201980">
    <property type="component" value="Unassembled WGS sequence"/>
</dbReference>
<reference evidence="2" key="1">
    <citation type="submission" date="2022-07" db="EMBL/GenBank/DDBJ databases">
        <title>Draft genome sequence of Zalerion maritima ATCC 34329, a (micro)plastics degrading marine fungus.</title>
        <authorList>
            <person name="Paco A."/>
            <person name="Goncalves M.F.M."/>
            <person name="Rocha-Santos T.A.P."/>
            <person name="Alves A."/>
        </authorList>
    </citation>
    <scope>NUCLEOTIDE SEQUENCE</scope>
    <source>
        <strain evidence="2">ATCC 34329</strain>
    </source>
</reference>
<accession>A0AAD5RVK4</accession>